<feature type="compositionally biased region" description="Polar residues" evidence="6">
    <location>
        <begin position="549"/>
        <end position="560"/>
    </location>
</feature>
<name>R7QUV6_CHOCR</name>
<dbReference type="KEGG" id="ccp:CHC_T00007689001"/>
<dbReference type="PANTHER" id="PTHR21347">
    <property type="entry name" value="CLEFT LIP AND PALATE ASSOCIATED TRANSMEMBRANE PROTEIN-RELATED"/>
    <property type="match status" value="1"/>
</dbReference>
<dbReference type="EMBL" id="HG002310">
    <property type="protein sequence ID" value="CDF41135.1"/>
    <property type="molecule type" value="Genomic_DNA"/>
</dbReference>
<evidence type="ECO:0000256" key="3">
    <source>
        <dbReference type="ARBA" id="ARBA00022692"/>
    </source>
</evidence>
<keyword evidence="9" id="KW-1185">Reference proteome</keyword>
<organism evidence="8 9">
    <name type="scientific">Chondrus crispus</name>
    <name type="common">Carrageen Irish moss</name>
    <name type="synonym">Polymorpha crispa</name>
    <dbReference type="NCBI Taxonomy" id="2769"/>
    <lineage>
        <taxon>Eukaryota</taxon>
        <taxon>Rhodophyta</taxon>
        <taxon>Florideophyceae</taxon>
        <taxon>Rhodymeniophycidae</taxon>
        <taxon>Gigartinales</taxon>
        <taxon>Gigartinaceae</taxon>
        <taxon>Chondrus</taxon>
    </lineage>
</organism>
<dbReference type="OMA" id="HAMNESV"/>
<dbReference type="GeneID" id="17319148"/>
<dbReference type="GO" id="GO:0016020">
    <property type="term" value="C:membrane"/>
    <property type="evidence" value="ECO:0007669"/>
    <property type="project" value="UniProtKB-SubCell"/>
</dbReference>
<dbReference type="STRING" id="2769.R7QUV6"/>
<keyword evidence="3 7" id="KW-0812">Transmembrane</keyword>
<dbReference type="Gramene" id="CDF41135">
    <property type="protein sequence ID" value="CDF41135"/>
    <property type="gene ID" value="CHC_T00007689001"/>
</dbReference>
<dbReference type="Pfam" id="PF05602">
    <property type="entry name" value="CLPTM1"/>
    <property type="match status" value="1"/>
</dbReference>
<evidence type="ECO:0000256" key="5">
    <source>
        <dbReference type="ARBA" id="ARBA00023136"/>
    </source>
</evidence>
<evidence type="ECO:0000313" key="9">
    <source>
        <dbReference type="Proteomes" id="UP000012073"/>
    </source>
</evidence>
<dbReference type="PANTHER" id="PTHR21347:SF0">
    <property type="entry name" value="LIPID SCRAMBLASE CLPTM1L"/>
    <property type="match status" value="1"/>
</dbReference>
<evidence type="ECO:0000313" key="8">
    <source>
        <dbReference type="EMBL" id="CDF41135.1"/>
    </source>
</evidence>
<reference evidence="9" key="1">
    <citation type="journal article" date="2013" name="Proc. Natl. Acad. Sci. U.S.A.">
        <title>Genome structure and metabolic features in the red seaweed Chondrus crispus shed light on evolution of the Archaeplastida.</title>
        <authorList>
            <person name="Collen J."/>
            <person name="Porcel B."/>
            <person name="Carre W."/>
            <person name="Ball S.G."/>
            <person name="Chaparro C."/>
            <person name="Tonon T."/>
            <person name="Barbeyron T."/>
            <person name="Michel G."/>
            <person name="Noel B."/>
            <person name="Valentin K."/>
            <person name="Elias M."/>
            <person name="Artiguenave F."/>
            <person name="Arun A."/>
            <person name="Aury J.M."/>
            <person name="Barbosa-Neto J.F."/>
            <person name="Bothwell J.H."/>
            <person name="Bouget F.Y."/>
            <person name="Brillet L."/>
            <person name="Cabello-Hurtado F."/>
            <person name="Capella-Gutierrez S."/>
            <person name="Charrier B."/>
            <person name="Cladiere L."/>
            <person name="Cock J.M."/>
            <person name="Coelho S.M."/>
            <person name="Colleoni C."/>
            <person name="Czjzek M."/>
            <person name="Da Silva C."/>
            <person name="Delage L."/>
            <person name="Denoeud F."/>
            <person name="Deschamps P."/>
            <person name="Dittami S.M."/>
            <person name="Gabaldon T."/>
            <person name="Gachon C.M."/>
            <person name="Groisillier A."/>
            <person name="Herve C."/>
            <person name="Jabbari K."/>
            <person name="Katinka M."/>
            <person name="Kloareg B."/>
            <person name="Kowalczyk N."/>
            <person name="Labadie K."/>
            <person name="Leblanc C."/>
            <person name="Lopez P.J."/>
            <person name="McLachlan D.H."/>
            <person name="Meslet-Cladiere L."/>
            <person name="Moustafa A."/>
            <person name="Nehr Z."/>
            <person name="Nyvall Collen P."/>
            <person name="Panaud O."/>
            <person name="Partensky F."/>
            <person name="Poulain J."/>
            <person name="Rensing S.A."/>
            <person name="Rousvoal S."/>
            <person name="Samson G."/>
            <person name="Symeonidi A."/>
            <person name="Weissenbach J."/>
            <person name="Zambounis A."/>
            <person name="Wincker P."/>
            <person name="Boyen C."/>
        </authorList>
    </citation>
    <scope>NUCLEOTIDE SEQUENCE [LARGE SCALE GENOMIC DNA]</scope>
    <source>
        <strain evidence="9">cv. Stackhouse</strain>
    </source>
</reference>
<dbReference type="Proteomes" id="UP000012073">
    <property type="component" value="Unassembled WGS sequence"/>
</dbReference>
<dbReference type="AlphaFoldDB" id="R7QUV6"/>
<sequence>MLGIAEANPPPYYSYKLADAWPFNIPLSLRVYATEDPELSFAGALERGPQGLVWDVDRVRYSDAKENYLAKNISMRVPESVRQANGTWYAHVFVTKQGVWDTEAVSEMEVAESVLHARYEFVKWVQVDLNKNKKNLLGGESNENGKQASVDPAKGEGDDSGDGGDADVTYRFDQVWKPTMPIHLVMGGRPLILGQLPTAAAKKFRVNEEKKLYYPPMHINEFWMIRESLHAMNESVKEVTIEVSFSPIGMLKWTMFRQFDSIWQKQIDFGAMRPDEPDELKRMFLETNPVLLGTTMMVSMAHSVLEVLAFKNDISHWRNIKSMEGVSVRSMIWKIVMEAIVFLYLWDNETSWMITVGNGVGLVIAIWKLRKAVKFENFGKKKLFGFIPWFEMTNRESYSKETKEYDDQAMKYLGYALYPLVLLYALYSLRYDKHKSWYSWVINSLVGAVYAFGFIMMFPQIFINYKLKSVAHMPMKAMMYKTLNTVIDDLFSFIIKMPWLHRLACFRDDIVFLVLLYQRWIYPVDSKRVNEFGQQFEEDGNEKVVSVDGESNSASNTGEIETTKAGDEAEAEEKGSNEKKND</sequence>
<dbReference type="OrthoDB" id="1321at2759"/>
<evidence type="ECO:0000256" key="7">
    <source>
        <dbReference type="SAM" id="Phobius"/>
    </source>
</evidence>
<feature type="region of interest" description="Disordered" evidence="6">
    <location>
        <begin position="539"/>
        <end position="582"/>
    </location>
</feature>
<dbReference type="InterPro" id="IPR008429">
    <property type="entry name" value="CLPTM1"/>
</dbReference>
<dbReference type="RefSeq" id="XP_005711429.1">
    <property type="nucleotide sequence ID" value="XM_005711372.1"/>
</dbReference>
<feature type="transmembrane region" description="Helical" evidence="7">
    <location>
        <begin position="412"/>
        <end position="431"/>
    </location>
</feature>
<gene>
    <name evidence="8" type="ORF">CHC_T00007689001</name>
</gene>
<evidence type="ECO:0000256" key="2">
    <source>
        <dbReference type="ARBA" id="ARBA00009310"/>
    </source>
</evidence>
<comment type="subcellular location">
    <subcellularLocation>
        <location evidence="1">Membrane</location>
        <topology evidence="1">Multi-pass membrane protein</topology>
    </subcellularLocation>
</comment>
<dbReference type="PhylomeDB" id="R7QUV6"/>
<feature type="compositionally biased region" description="Basic and acidic residues" evidence="6">
    <location>
        <begin position="561"/>
        <end position="582"/>
    </location>
</feature>
<feature type="region of interest" description="Disordered" evidence="6">
    <location>
        <begin position="135"/>
        <end position="164"/>
    </location>
</feature>
<keyword evidence="4 7" id="KW-1133">Transmembrane helix</keyword>
<dbReference type="GO" id="GO:0012505">
    <property type="term" value="C:endomembrane system"/>
    <property type="evidence" value="ECO:0007669"/>
    <property type="project" value="TreeGrafter"/>
</dbReference>
<protein>
    <submittedName>
        <fullName evidence="8">Uncharacterized protein</fullName>
    </submittedName>
</protein>
<comment type="similarity">
    <text evidence="2">Belongs to the CLPTM1 family.</text>
</comment>
<evidence type="ECO:0000256" key="6">
    <source>
        <dbReference type="SAM" id="MobiDB-lite"/>
    </source>
</evidence>
<evidence type="ECO:0000256" key="1">
    <source>
        <dbReference type="ARBA" id="ARBA00004141"/>
    </source>
</evidence>
<feature type="transmembrane region" description="Helical" evidence="7">
    <location>
        <begin position="352"/>
        <end position="369"/>
    </location>
</feature>
<evidence type="ECO:0000256" key="4">
    <source>
        <dbReference type="ARBA" id="ARBA00022989"/>
    </source>
</evidence>
<keyword evidence="5 7" id="KW-0472">Membrane</keyword>
<proteinExistence type="inferred from homology"/>
<accession>R7QUV6</accession>
<feature type="transmembrane region" description="Helical" evidence="7">
    <location>
        <begin position="437"/>
        <end position="458"/>
    </location>
</feature>